<reference evidence="3" key="1">
    <citation type="journal article" date="2015" name="Nat. Genet.">
        <title>The genome and transcriptome of the zoonotic hookworm Ancylostoma ceylanicum identify infection-specific gene families.</title>
        <authorList>
            <person name="Schwarz E.M."/>
            <person name="Hu Y."/>
            <person name="Antoshechkin I."/>
            <person name="Miller M.M."/>
            <person name="Sternberg P.W."/>
            <person name="Aroian R.V."/>
        </authorList>
    </citation>
    <scope>NUCLEOTIDE SEQUENCE</scope>
    <source>
        <strain evidence="3">HY135</strain>
    </source>
</reference>
<dbReference type="Proteomes" id="UP000024635">
    <property type="component" value="Unassembled WGS sequence"/>
</dbReference>
<protein>
    <submittedName>
        <fullName evidence="2">Uncharacterized protein</fullName>
    </submittedName>
</protein>
<evidence type="ECO:0000256" key="1">
    <source>
        <dbReference type="SAM" id="MobiDB-lite"/>
    </source>
</evidence>
<name>A0A016RW48_9BILA</name>
<dbReference type="EMBL" id="JARK01001697">
    <property type="protein sequence ID" value="EYB82347.1"/>
    <property type="molecule type" value="Genomic_DNA"/>
</dbReference>
<gene>
    <name evidence="2" type="primary">Acey_s0361.g3461</name>
    <name evidence="2" type="ORF">Y032_0361g3461</name>
</gene>
<accession>A0A016RW48</accession>
<dbReference type="AlphaFoldDB" id="A0A016RW48"/>
<keyword evidence="3" id="KW-1185">Reference proteome</keyword>
<proteinExistence type="predicted"/>
<feature type="region of interest" description="Disordered" evidence="1">
    <location>
        <begin position="77"/>
        <end position="96"/>
    </location>
</feature>
<evidence type="ECO:0000313" key="3">
    <source>
        <dbReference type="Proteomes" id="UP000024635"/>
    </source>
</evidence>
<evidence type="ECO:0000313" key="2">
    <source>
        <dbReference type="EMBL" id="EYB82347.1"/>
    </source>
</evidence>
<sequence>MDICRLEWNSLVRLSINCPTTAGLVDADSPSLAVGTVEDSTLWLSEDRVRLFYDMLRRQLRDHVILEKLPPSKLVDRRSARAGVPPTDSATTSRASGVPAVLDGRVNKNQIKRMEKRRCRAEARAAERALIGLSTRLLQNRCRIFGP</sequence>
<comment type="caution">
    <text evidence="2">The sequence shown here is derived from an EMBL/GenBank/DDBJ whole genome shotgun (WGS) entry which is preliminary data.</text>
</comment>
<organism evidence="2 3">
    <name type="scientific">Ancylostoma ceylanicum</name>
    <dbReference type="NCBI Taxonomy" id="53326"/>
    <lineage>
        <taxon>Eukaryota</taxon>
        <taxon>Metazoa</taxon>
        <taxon>Ecdysozoa</taxon>
        <taxon>Nematoda</taxon>
        <taxon>Chromadorea</taxon>
        <taxon>Rhabditida</taxon>
        <taxon>Rhabditina</taxon>
        <taxon>Rhabditomorpha</taxon>
        <taxon>Strongyloidea</taxon>
        <taxon>Ancylostomatidae</taxon>
        <taxon>Ancylostomatinae</taxon>
        <taxon>Ancylostoma</taxon>
    </lineage>
</organism>